<sequence>MKHKLLATLILITLIATCKTDLSKTVELKKSLIEQEIEIIEATKKTKTEATHTEDEIAKATTEKALERIMSSATAIKEEKSKRDQIERKRIEEKAKQLEVEYQKKWAQNQTQLEINKIKIAIRQQTQDAERLLIIKDNDYWNEPSDQFGMHDNNFLNKAFDILKKDLKPYHHDDNKKIREKIYLAFEYKDSYIRALGEILNKIAQDYESPKFNQANDKTSTKPQAKPLLQEIIENINEHSHHYFEIAFKISDEKQNKIDSLNLSDLKILASKFSELQKIRNTCKIYAKIIYNDFKNNKDEIRTGSIDKLEEYITNNSYRKKFKDTIEQIKILATQIDNIIYKSA</sequence>
<keyword evidence="2" id="KW-1185">Reference proteome</keyword>
<dbReference type="Pfam" id="PF05714">
    <property type="entry name" value="PFam54_60"/>
    <property type="match status" value="1"/>
</dbReference>
<dbReference type="OrthoDB" id="351109at2"/>
<gene>
    <name evidence="1" type="ORF">BCO_0027900</name>
</gene>
<name>W5SVC8_9SPIR</name>
<evidence type="ECO:0000313" key="2">
    <source>
        <dbReference type="Proteomes" id="UP000019330"/>
    </source>
</evidence>
<keyword evidence="1" id="KW-0614">Plasmid</keyword>
<dbReference type="InterPro" id="IPR008421">
    <property type="entry name" value="Borrelia_lipoprotein_PFam54/60"/>
</dbReference>
<dbReference type="AlphaFoldDB" id="W5SVC8"/>
<accession>W5SVC8</accession>
<dbReference type="Gene3D" id="1.10.3160.10">
    <property type="entry name" value="Bbcrasp-1"/>
    <property type="match status" value="1"/>
</dbReference>
<organism evidence="1">
    <name type="scientific">Borrelia coriaceae ATCC 43381</name>
    <dbReference type="NCBI Taxonomy" id="1408429"/>
    <lineage>
        <taxon>Bacteria</taxon>
        <taxon>Pseudomonadati</taxon>
        <taxon>Spirochaetota</taxon>
        <taxon>Spirochaetia</taxon>
        <taxon>Spirochaetales</taxon>
        <taxon>Borreliaceae</taxon>
        <taxon>Borrelia</taxon>
    </lineage>
</organism>
<evidence type="ECO:0000313" key="1">
    <source>
        <dbReference type="EMBL" id="AHH11169.1"/>
    </source>
</evidence>
<dbReference type="HOGENOM" id="CLU_760053_0_0_12"/>
<dbReference type="RefSeq" id="WP_025408517.1">
    <property type="nucleotide sequence ID" value="NZ_CP005746.1"/>
</dbReference>
<geneLocation type="plasmid" evidence="1 2">
    <name>unnamed</name>
</geneLocation>
<protein>
    <submittedName>
        <fullName evidence="1">Putative membrane spanning protein</fullName>
    </submittedName>
</protein>
<dbReference type="EMBL" id="CP005746">
    <property type="protein sequence ID" value="AHH11169.1"/>
    <property type="molecule type" value="Genomic_DNA"/>
</dbReference>
<reference evidence="1" key="1">
    <citation type="submission" date="2013-04" db="EMBL/GenBank/DDBJ databases">
        <title>Comparative Genomics of Relapsing Fever Spirochetes.</title>
        <authorList>
            <person name="Schwan T.G."/>
            <person name="Raffel S.J."/>
            <person name="Porcella S.F."/>
            <person name="Martens C.A."/>
            <person name="Bruno D.P."/>
            <person name="Ricklefs S.M."/>
            <person name="Barbian K.B."/>
        </authorList>
    </citation>
    <scope>NUCLEOTIDE SEQUENCE</scope>
    <source>
        <strain evidence="1">Co53</strain>
        <plasmid evidence="1">unnamed</plasmid>
    </source>
</reference>
<proteinExistence type="predicted"/>
<dbReference type="Proteomes" id="UP000019330">
    <property type="component" value="Plasmid unnamed"/>
</dbReference>